<reference evidence="9" key="1">
    <citation type="journal article" date="2018" name="PLoS ONE">
        <title>Plastid genome analysis of three Nemaliophycidae red algal species suggests environmental adaptation for iron limited habitats.</title>
        <authorList>
            <person name="Cho C.H."/>
            <person name="Choi J.W."/>
            <person name="Lam D.W."/>
            <person name="Kim K.M."/>
            <person name="Yoon H.S."/>
        </authorList>
    </citation>
    <scope>NUCLEOTIDE SEQUENCE</scope>
</reference>
<evidence type="ECO:0000256" key="7">
    <source>
        <dbReference type="ARBA" id="ARBA00040480"/>
    </source>
</evidence>
<accession>A0A1C9CH95</accession>
<dbReference type="InterPro" id="IPR003959">
    <property type="entry name" value="ATPase_AAA_core"/>
</dbReference>
<evidence type="ECO:0000256" key="3">
    <source>
        <dbReference type="ARBA" id="ARBA00022640"/>
    </source>
</evidence>
<keyword evidence="5" id="KW-0067">ATP-binding</keyword>
<evidence type="ECO:0000256" key="4">
    <source>
        <dbReference type="ARBA" id="ARBA00022741"/>
    </source>
</evidence>
<dbReference type="PANTHER" id="PTHR42960">
    <property type="entry name" value="YCF46 PROTEIN"/>
    <property type="match status" value="1"/>
</dbReference>
<dbReference type="GO" id="GO:0009507">
    <property type="term" value="C:chloroplast"/>
    <property type="evidence" value="ECO:0007669"/>
    <property type="project" value="UniProtKB-SubCell"/>
</dbReference>
<keyword evidence="4" id="KW-0547">Nucleotide-binding</keyword>
<sequence>MDFYQELELVIKANTSIIYVITNEEERLEYIIRQFVLKDISQAIHTWDFIEGYYGDILSAEKIALRNPLQALRTIESFSDSYNALFLLKDFDRFFNDNSISRKLQNLSRKISERNQTIIIVSSEPNLSLASAEFMTSLYLGLPSKYEISLEITRLLHYFPRSNNCEVLIDLLSNACQGLSIIQIRSIAAKFLVQHQVLDELAIDFFVEEKQKKIKETGKLELYSNNLRLDDIGGLHLLKEWLSKRLTAFSSASVRYGLPYPKGLLLIGIQGTGKSMTAKATATFLGIALLRLDIGRLFAGVVGESESNLRQAIQIVEASAPCVLWIDEIDKAFTKNTAVGDGGTTGRVLATLLTWLSEKECPVFIVATANHVENLPSEIVRKGRFDEIFFINLPDLLERQQIFEVHLSKLRPKTWHRYNTTYLAKCSVLFSGAEIKQVIIEAMYLSFMENRELNSEDILNEINHTVPLAFTDQVNINKLQTWANLGKARLA</sequence>
<protein>
    <recommendedName>
        <fullName evidence="7">Uncharacterized AAA domain-containing protein ycf46</fullName>
    </recommendedName>
</protein>
<dbReference type="Gene3D" id="3.40.50.300">
    <property type="entry name" value="P-loop containing nucleotide triphosphate hydrolases"/>
    <property type="match status" value="1"/>
</dbReference>
<name>A0A1C9CH95_PALPL</name>
<evidence type="ECO:0000256" key="2">
    <source>
        <dbReference type="ARBA" id="ARBA00022528"/>
    </source>
</evidence>
<dbReference type="InterPro" id="IPR052381">
    <property type="entry name" value="AAA_domain_protein"/>
</dbReference>
<proteinExistence type="inferred from homology"/>
<keyword evidence="3 9" id="KW-0934">Plastid</keyword>
<evidence type="ECO:0000256" key="6">
    <source>
        <dbReference type="ARBA" id="ARBA00038088"/>
    </source>
</evidence>
<dbReference type="RefSeq" id="YP_009294328.1">
    <property type="nucleotide sequence ID" value="NC_031147.1"/>
</dbReference>
<gene>
    <name evidence="9" type="primary">ycf46</name>
    <name evidence="9" type="ORF">Palma_136</name>
</gene>
<geneLocation type="plastid" evidence="9"/>
<dbReference type="EMBL" id="KX284726">
    <property type="protein sequence ID" value="AOM67768.1"/>
    <property type="molecule type" value="Genomic_DNA"/>
</dbReference>
<dbReference type="SMART" id="SM00382">
    <property type="entry name" value="AAA"/>
    <property type="match status" value="1"/>
</dbReference>
<dbReference type="GeneID" id="29070270"/>
<dbReference type="Gene3D" id="1.10.8.60">
    <property type="match status" value="1"/>
</dbReference>
<dbReference type="PANTHER" id="PTHR42960:SF1">
    <property type="entry name" value="YCF46 PROTEIN"/>
    <property type="match status" value="1"/>
</dbReference>
<evidence type="ECO:0000259" key="8">
    <source>
        <dbReference type="SMART" id="SM00382"/>
    </source>
</evidence>
<organism evidence="9">
    <name type="scientific">Palmaria palmata</name>
    <name type="common">Dulse</name>
    <name type="synonym">Rhodymenia palmata</name>
    <dbReference type="NCBI Taxonomy" id="2822"/>
    <lineage>
        <taxon>Eukaryota</taxon>
        <taxon>Rhodophyta</taxon>
        <taxon>Florideophyceae</taxon>
        <taxon>Nemaliophycidae</taxon>
        <taxon>Palmariales</taxon>
        <taxon>Palmariaceae</taxon>
        <taxon>Palmaria</taxon>
    </lineage>
</organism>
<dbReference type="InterPro" id="IPR027417">
    <property type="entry name" value="P-loop_NTPase"/>
</dbReference>
<evidence type="ECO:0000313" key="9">
    <source>
        <dbReference type="EMBL" id="AOM67768.1"/>
    </source>
</evidence>
<dbReference type="InterPro" id="IPR003593">
    <property type="entry name" value="AAA+_ATPase"/>
</dbReference>
<feature type="domain" description="AAA+ ATPase" evidence="8">
    <location>
        <begin position="260"/>
        <end position="395"/>
    </location>
</feature>
<dbReference type="CDD" id="cd19507">
    <property type="entry name" value="RecA-like_Ycf46-like"/>
    <property type="match status" value="1"/>
</dbReference>
<dbReference type="GO" id="GO:0005524">
    <property type="term" value="F:ATP binding"/>
    <property type="evidence" value="ECO:0007669"/>
    <property type="project" value="UniProtKB-KW"/>
</dbReference>
<comment type="similarity">
    <text evidence="6">Belongs to the AAA ATPase family. Highly divergent.</text>
</comment>
<dbReference type="GO" id="GO:0016887">
    <property type="term" value="F:ATP hydrolysis activity"/>
    <property type="evidence" value="ECO:0007669"/>
    <property type="project" value="InterPro"/>
</dbReference>
<evidence type="ECO:0000256" key="1">
    <source>
        <dbReference type="ARBA" id="ARBA00004229"/>
    </source>
</evidence>
<dbReference type="SUPFAM" id="SSF52540">
    <property type="entry name" value="P-loop containing nucleoside triphosphate hydrolases"/>
    <property type="match status" value="1"/>
</dbReference>
<dbReference type="Pfam" id="PF00004">
    <property type="entry name" value="AAA"/>
    <property type="match status" value="1"/>
</dbReference>
<comment type="subcellular location">
    <subcellularLocation>
        <location evidence="1">Plastid</location>
        <location evidence="1">Chloroplast</location>
    </subcellularLocation>
</comment>
<keyword evidence="2" id="KW-0150">Chloroplast</keyword>
<evidence type="ECO:0000256" key="5">
    <source>
        <dbReference type="ARBA" id="ARBA00022840"/>
    </source>
</evidence>
<dbReference type="AlphaFoldDB" id="A0A1C9CH95"/>